<protein>
    <submittedName>
        <fullName evidence="2">Uncharacterized protein</fullName>
    </submittedName>
</protein>
<dbReference type="EMBL" id="JABFUD020000025">
    <property type="protein sequence ID" value="KAI5059052.1"/>
    <property type="molecule type" value="Genomic_DNA"/>
</dbReference>
<name>A0A9D4U0V7_ADICA</name>
<sequence>MTAPKSICKPPSSVHRLMSKRPGMRSRKLFPTLIPLAELIESNFFFLLLICQPWRRSTVTIVDVGMVCFVCLLLVGSFNLGDFVDLQALITEAPRWLPSTA</sequence>
<accession>A0A9D4U0V7</accession>
<feature type="transmembrane region" description="Helical" evidence="1">
    <location>
        <begin position="29"/>
        <end position="51"/>
    </location>
</feature>
<dbReference type="AlphaFoldDB" id="A0A9D4U0V7"/>
<dbReference type="Proteomes" id="UP000886520">
    <property type="component" value="Chromosome 25"/>
</dbReference>
<keyword evidence="1" id="KW-0472">Membrane</keyword>
<organism evidence="2 3">
    <name type="scientific">Adiantum capillus-veneris</name>
    <name type="common">Maidenhair fern</name>
    <dbReference type="NCBI Taxonomy" id="13818"/>
    <lineage>
        <taxon>Eukaryota</taxon>
        <taxon>Viridiplantae</taxon>
        <taxon>Streptophyta</taxon>
        <taxon>Embryophyta</taxon>
        <taxon>Tracheophyta</taxon>
        <taxon>Polypodiopsida</taxon>
        <taxon>Polypodiidae</taxon>
        <taxon>Polypodiales</taxon>
        <taxon>Pteridineae</taxon>
        <taxon>Pteridaceae</taxon>
        <taxon>Vittarioideae</taxon>
        <taxon>Adiantum</taxon>
    </lineage>
</organism>
<evidence type="ECO:0000313" key="2">
    <source>
        <dbReference type="EMBL" id="KAI5059052.1"/>
    </source>
</evidence>
<evidence type="ECO:0000256" key="1">
    <source>
        <dbReference type="SAM" id="Phobius"/>
    </source>
</evidence>
<gene>
    <name evidence="2" type="ORF">GOP47_0025371</name>
</gene>
<keyword evidence="1" id="KW-0812">Transmembrane</keyword>
<comment type="caution">
    <text evidence="2">The sequence shown here is derived from an EMBL/GenBank/DDBJ whole genome shotgun (WGS) entry which is preliminary data.</text>
</comment>
<keyword evidence="3" id="KW-1185">Reference proteome</keyword>
<evidence type="ECO:0000313" key="3">
    <source>
        <dbReference type="Proteomes" id="UP000886520"/>
    </source>
</evidence>
<keyword evidence="1" id="KW-1133">Transmembrane helix</keyword>
<feature type="transmembrane region" description="Helical" evidence="1">
    <location>
        <begin position="58"/>
        <end position="78"/>
    </location>
</feature>
<reference evidence="2" key="1">
    <citation type="submission" date="2021-01" db="EMBL/GenBank/DDBJ databases">
        <title>Adiantum capillus-veneris genome.</title>
        <authorList>
            <person name="Fang Y."/>
            <person name="Liao Q."/>
        </authorList>
    </citation>
    <scope>NUCLEOTIDE SEQUENCE</scope>
    <source>
        <strain evidence="2">H3</strain>
        <tissue evidence="2">Leaf</tissue>
    </source>
</reference>
<proteinExistence type="predicted"/>